<name>A0A9D2ARB2_9FIRM</name>
<reference evidence="3" key="1">
    <citation type="journal article" date="2021" name="PeerJ">
        <title>Extensive microbial diversity within the chicken gut microbiome revealed by metagenomics and culture.</title>
        <authorList>
            <person name="Gilroy R."/>
            <person name="Ravi A."/>
            <person name="Getino M."/>
            <person name="Pursley I."/>
            <person name="Horton D.L."/>
            <person name="Alikhan N.F."/>
            <person name="Baker D."/>
            <person name="Gharbi K."/>
            <person name="Hall N."/>
            <person name="Watson M."/>
            <person name="Adriaenssens E.M."/>
            <person name="Foster-Nyarko E."/>
            <person name="Jarju S."/>
            <person name="Secka A."/>
            <person name="Antonio M."/>
            <person name="Oren A."/>
            <person name="Chaudhuri R.R."/>
            <person name="La Ragione R."/>
            <person name="Hildebrand F."/>
            <person name="Pallen M.J."/>
        </authorList>
    </citation>
    <scope>NUCLEOTIDE SEQUENCE</scope>
    <source>
        <strain evidence="3">26628</strain>
    </source>
</reference>
<feature type="non-terminal residue" evidence="3">
    <location>
        <position position="252"/>
    </location>
</feature>
<evidence type="ECO:0000256" key="1">
    <source>
        <dbReference type="SAM" id="Coils"/>
    </source>
</evidence>
<feature type="coiled-coil region" evidence="1">
    <location>
        <begin position="33"/>
        <end position="74"/>
    </location>
</feature>
<evidence type="ECO:0000313" key="3">
    <source>
        <dbReference type="EMBL" id="HIX47033.1"/>
    </source>
</evidence>
<protein>
    <submittedName>
        <fullName evidence="3">Leucine-rich repeat protein</fullName>
    </submittedName>
</protein>
<proteinExistence type="predicted"/>
<feature type="signal peptide" evidence="2">
    <location>
        <begin position="1"/>
        <end position="25"/>
    </location>
</feature>
<gene>
    <name evidence="3" type="ORF">H9737_05015</name>
</gene>
<dbReference type="PROSITE" id="PS51257">
    <property type="entry name" value="PROKAR_LIPOPROTEIN"/>
    <property type="match status" value="1"/>
</dbReference>
<organism evidence="3 4">
    <name type="scientific">Candidatus Borkfalkia faecigallinarum</name>
    <dbReference type="NCBI Taxonomy" id="2838509"/>
    <lineage>
        <taxon>Bacteria</taxon>
        <taxon>Bacillati</taxon>
        <taxon>Bacillota</taxon>
        <taxon>Clostridia</taxon>
        <taxon>Christensenellales</taxon>
        <taxon>Christensenellaceae</taxon>
        <taxon>Candidatus Borkfalkia</taxon>
    </lineage>
</organism>
<keyword evidence="1" id="KW-0175">Coiled coil</keyword>
<dbReference type="InterPro" id="IPR032675">
    <property type="entry name" value="LRR_dom_sf"/>
</dbReference>
<accession>A0A9D2ARB2</accession>
<dbReference type="Pfam" id="PF13306">
    <property type="entry name" value="LRR_5"/>
    <property type="match status" value="1"/>
</dbReference>
<evidence type="ECO:0000256" key="2">
    <source>
        <dbReference type="SAM" id="SignalP"/>
    </source>
</evidence>
<reference evidence="3" key="2">
    <citation type="submission" date="2021-04" db="EMBL/GenBank/DDBJ databases">
        <authorList>
            <person name="Gilroy R."/>
        </authorList>
    </citation>
    <scope>NUCLEOTIDE SEQUENCE</scope>
    <source>
        <strain evidence="3">26628</strain>
    </source>
</reference>
<dbReference type="Proteomes" id="UP000824249">
    <property type="component" value="Unassembled WGS sequence"/>
</dbReference>
<dbReference type="Gene3D" id="3.80.10.10">
    <property type="entry name" value="Ribonuclease Inhibitor"/>
    <property type="match status" value="1"/>
</dbReference>
<sequence length="252" mass="27369">MKQWTRTVITSLLLVAMLFTVCAFSACEDNGGSGDDAAKIEELTQQLSEAEKKLKEAEAEVERLGEQVESLKMTVGGTDNIDYMLSTDGSSYIAIGPKEGCTDSHFEIATVYEGLPVTEVGDQAFMGYNQANLEAGTVSCVIRSVSIPSTVQVIGEKAFAELTELKDATFGGPFDGTTGKEAFISSGLEFFKFPAGQIRTPEGFLRSNHSLKTVILPDGMTTIGVNTFFDCTEIRDLYFPDSITHIEFAAFW</sequence>
<keyword evidence="2" id="KW-0732">Signal</keyword>
<comment type="caution">
    <text evidence="3">The sequence shown here is derived from an EMBL/GenBank/DDBJ whole genome shotgun (WGS) entry which is preliminary data.</text>
</comment>
<evidence type="ECO:0000313" key="4">
    <source>
        <dbReference type="Proteomes" id="UP000824249"/>
    </source>
</evidence>
<dbReference type="AlphaFoldDB" id="A0A9D2ARB2"/>
<dbReference type="InterPro" id="IPR026906">
    <property type="entry name" value="LRR_5"/>
</dbReference>
<dbReference type="EMBL" id="DXFD01000078">
    <property type="protein sequence ID" value="HIX47033.1"/>
    <property type="molecule type" value="Genomic_DNA"/>
</dbReference>
<feature type="chain" id="PRO_5039086697" evidence="2">
    <location>
        <begin position="26"/>
        <end position="252"/>
    </location>
</feature>